<proteinExistence type="inferred from homology"/>
<dbReference type="SUPFAM" id="SSF56228">
    <property type="entry name" value="Aldehyde ferredoxin oxidoreductase, N-terminal domain"/>
    <property type="match status" value="1"/>
</dbReference>
<evidence type="ECO:0000256" key="4">
    <source>
        <dbReference type="ARBA" id="ARBA00022723"/>
    </source>
</evidence>
<comment type="cofactor">
    <cofactor evidence="1">
        <name>[4Fe-4S] cluster</name>
        <dbReference type="ChEBI" id="CHEBI:49883"/>
    </cofactor>
</comment>
<keyword evidence="7" id="KW-0411">Iron-sulfur</keyword>
<keyword evidence="5" id="KW-0560">Oxidoreductase</keyword>
<dbReference type="InterPro" id="IPR036503">
    <property type="entry name" value="Ald_Fedxn_OxRdtase_N_sf"/>
</dbReference>
<dbReference type="Pfam" id="PF02730">
    <property type="entry name" value="AFOR_N"/>
    <property type="match status" value="1"/>
</dbReference>
<protein>
    <submittedName>
        <fullName evidence="10">Aldehyde:ferredoxin oxidoreductase</fullName>
    </submittedName>
</protein>
<feature type="domain" description="Aldehyde ferredoxin oxidoreductase N-terminal" evidence="9">
    <location>
        <begin position="6"/>
        <end position="207"/>
    </location>
</feature>
<comment type="similarity">
    <text evidence="2">Belongs to the AOR/FOR family.</text>
</comment>
<name>A0A2J6WGL7_9BACT</name>
<evidence type="ECO:0000256" key="1">
    <source>
        <dbReference type="ARBA" id="ARBA00001966"/>
    </source>
</evidence>
<dbReference type="GO" id="GO:0009055">
    <property type="term" value="F:electron transfer activity"/>
    <property type="evidence" value="ECO:0007669"/>
    <property type="project" value="InterPro"/>
</dbReference>
<dbReference type="InterPro" id="IPR013984">
    <property type="entry name" value="Ald_Fedxn_OxRdtase_dom2"/>
</dbReference>
<evidence type="ECO:0000256" key="5">
    <source>
        <dbReference type="ARBA" id="ARBA00023002"/>
    </source>
</evidence>
<reference evidence="10 11" key="1">
    <citation type="submission" date="2018-01" db="EMBL/GenBank/DDBJ databases">
        <title>Metagenomic assembled genomes from two thermal pools in the Uzon Caldera, Kamchatka, Russia.</title>
        <authorList>
            <person name="Wilkins L."/>
            <person name="Ettinger C."/>
        </authorList>
    </citation>
    <scope>NUCLEOTIDE SEQUENCE [LARGE SCALE GENOMIC DNA]</scope>
    <source>
        <strain evidence="10">ZAV-04</strain>
    </source>
</reference>
<evidence type="ECO:0000313" key="10">
    <source>
        <dbReference type="EMBL" id="PMP69529.1"/>
    </source>
</evidence>
<dbReference type="Gene3D" id="3.60.9.10">
    <property type="entry name" value="Aldehyde ferredoxin oxidoreductase, N-terminal domain"/>
    <property type="match status" value="1"/>
</dbReference>
<evidence type="ECO:0000256" key="6">
    <source>
        <dbReference type="ARBA" id="ARBA00023004"/>
    </source>
</evidence>
<dbReference type="AlphaFoldDB" id="A0A2J6WGL7"/>
<dbReference type="InterPro" id="IPR036021">
    <property type="entry name" value="Tungsten_al_ferr_oxy-like_C"/>
</dbReference>
<dbReference type="PANTHER" id="PTHR30038:SF8">
    <property type="entry name" value="ALDEHYDE FERREDOXIN OXIDOREDUCTASE"/>
    <property type="match status" value="1"/>
</dbReference>
<dbReference type="SUPFAM" id="SSF48310">
    <property type="entry name" value="Aldehyde ferredoxin oxidoreductase, C-terminal domains"/>
    <property type="match status" value="1"/>
</dbReference>
<evidence type="ECO:0000256" key="3">
    <source>
        <dbReference type="ARBA" id="ARBA00022485"/>
    </source>
</evidence>
<dbReference type="GO" id="GO:0016625">
    <property type="term" value="F:oxidoreductase activity, acting on the aldehyde or oxo group of donors, iron-sulfur protein as acceptor"/>
    <property type="evidence" value="ECO:0007669"/>
    <property type="project" value="InterPro"/>
</dbReference>
<dbReference type="GO" id="GO:0046872">
    <property type="term" value="F:metal ion binding"/>
    <property type="evidence" value="ECO:0007669"/>
    <property type="project" value="UniProtKB-KW"/>
</dbReference>
<keyword evidence="6" id="KW-0408">Iron</keyword>
<dbReference type="InterPro" id="IPR013985">
    <property type="entry name" value="Ald_Fedxn_OxRdtase_dom3"/>
</dbReference>
<keyword evidence="3" id="KW-0004">4Fe-4S</keyword>
<dbReference type="SMART" id="SM00790">
    <property type="entry name" value="AFOR_N"/>
    <property type="match status" value="1"/>
</dbReference>
<dbReference type="Pfam" id="PF01314">
    <property type="entry name" value="AFOR_C"/>
    <property type="match status" value="1"/>
</dbReference>
<evidence type="ECO:0000256" key="7">
    <source>
        <dbReference type="ARBA" id="ARBA00023014"/>
    </source>
</evidence>
<sequence length="584" mass="65331">MIKEDILKRVLYIDLTKKRFWIEERPELFSKYIGGTGVAVKLLEENCPHDLEPFSPDNPIIFAVGPLNGLFPIASKTIAMFKSPHTGNLGESHAGGRSAIAIRMAGYGAIVIKGRSERPCYVAIHGDKVFFRDATTLWALEESAGRIIRAHEPGAGLRTIMRIGPAGERLVSFACVTLETYRHFGRLGLGAVFGSKNLKAIVISGKRNLPVTHFAEYKSLYGKLLKELLESEKMKKYHELGTPANVLPLSFSKGIPIKNLLTNELTGIETLSGEAFAQKHLGRRVACAHCPVACIHLAALRKPYEDEPYFYRTVYLSYDYELIYALGSMLAITNSEDVLKLIEVIEDIGVDAISAGVILAWVTEAFQKGIINEKQTEGIIPEWGHADTYVELIRKIVYGESEFYRDIARGIDYASSKYGGRQFALTYGKNEMPGYHTGLGAHLGYLFGARHSHLDSAGYAIDREAMTKPVSPEQLVEKILNEEQWRQILSSLVICFFAREIYTPEVVVKCLKLAGFDLTEQELLKTGREIYANKYRFKVQCGFDIENLTLPERVFETPSSMGLIDREFSDRAIALLKENIKSLL</sequence>
<evidence type="ECO:0000259" key="9">
    <source>
        <dbReference type="SMART" id="SM00790"/>
    </source>
</evidence>
<dbReference type="Proteomes" id="UP000242288">
    <property type="component" value="Unassembled WGS sequence"/>
</dbReference>
<evidence type="ECO:0000256" key="8">
    <source>
        <dbReference type="ARBA" id="ARBA00049934"/>
    </source>
</evidence>
<keyword evidence="4" id="KW-0479">Metal-binding</keyword>
<accession>A0A2J6WGL7</accession>
<dbReference type="Gene3D" id="1.10.599.10">
    <property type="entry name" value="Aldehyde Ferredoxin Oxidoreductase Protein, subunit A, domain 3"/>
    <property type="match status" value="1"/>
</dbReference>
<dbReference type="Gene3D" id="1.10.569.10">
    <property type="entry name" value="Aldehyde Ferredoxin Oxidoreductase Protein, subunit A, domain 2"/>
    <property type="match status" value="1"/>
</dbReference>
<comment type="cofactor">
    <cofactor evidence="8">
        <name>tungstopterin</name>
        <dbReference type="ChEBI" id="CHEBI:30402"/>
    </cofactor>
</comment>
<dbReference type="InterPro" id="IPR013983">
    <property type="entry name" value="Ald_Fedxn_OxRdtase_N"/>
</dbReference>
<dbReference type="InterPro" id="IPR051919">
    <property type="entry name" value="W-dependent_AOR"/>
</dbReference>
<organism evidence="10 11">
    <name type="scientific">Thermodesulfovibrio aggregans</name>
    <dbReference type="NCBI Taxonomy" id="86166"/>
    <lineage>
        <taxon>Bacteria</taxon>
        <taxon>Pseudomonadati</taxon>
        <taxon>Nitrospirota</taxon>
        <taxon>Thermodesulfovibrionia</taxon>
        <taxon>Thermodesulfovibrionales</taxon>
        <taxon>Thermodesulfovibrionaceae</taxon>
        <taxon>Thermodesulfovibrio</taxon>
    </lineage>
</organism>
<evidence type="ECO:0000313" key="11">
    <source>
        <dbReference type="Proteomes" id="UP000242288"/>
    </source>
</evidence>
<dbReference type="PANTHER" id="PTHR30038">
    <property type="entry name" value="ALDEHYDE FERREDOXIN OXIDOREDUCTASE"/>
    <property type="match status" value="1"/>
</dbReference>
<dbReference type="InterPro" id="IPR001203">
    <property type="entry name" value="OxRdtase_Ald_Fedxn_C"/>
</dbReference>
<comment type="caution">
    <text evidence="10">The sequence shown here is derived from an EMBL/GenBank/DDBJ whole genome shotgun (WGS) entry which is preliminary data.</text>
</comment>
<evidence type="ECO:0000256" key="2">
    <source>
        <dbReference type="ARBA" id="ARBA00011032"/>
    </source>
</evidence>
<gene>
    <name evidence="10" type="ORF">C0186_06580</name>
</gene>
<dbReference type="GO" id="GO:0051539">
    <property type="term" value="F:4 iron, 4 sulfur cluster binding"/>
    <property type="evidence" value="ECO:0007669"/>
    <property type="project" value="UniProtKB-KW"/>
</dbReference>
<dbReference type="EMBL" id="PNIO01000059">
    <property type="protein sequence ID" value="PMP69529.1"/>
    <property type="molecule type" value="Genomic_DNA"/>
</dbReference>